<dbReference type="PANTHER" id="PTHR36441">
    <property type="entry name" value="HYPOTHETICAL CYTOSOLIC PROTEIN"/>
    <property type="match status" value="1"/>
</dbReference>
<reference evidence="1 2" key="1">
    <citation type="submission" date="2020-08" db="EMBL/GenBank/DDBJ databases">
        <authorList>
            <person name="Liu C."/>
            <person name="Sun Q."/>
        </authorList>
    </citation>
    <scope>NUCLEOTIDE SEQUENCE [LARGE SCALE GENOMIC DNA]</scope>
    <source>
        <strain evidence="1 2">NSJ-18</strain>
    </source>
</reference>
<dbReference type="Pfam" id="PF04456">
    <property type="entry name" value="DUF503"/>
    <property type="match status" value="1"/>
</dbReference>
<dbReference type="InterPro" id="IPR007546">
    <property type="entry name" value="DUF503"/>
</dbReference>
<dbReference type="InterPro" id="IPR036746">
    <property type="entry name" value="TT1725-like_sf"/>
</dbReference>
<proteinExistence type="predicted"/>
<keyword evidence="2" id="KW-1185">Reference proteome</keyword>
<name>A0ABR7JMY5_9FIRM</name>
<protein>
    <submittedName>
        <fullName evidence="1">DUF503 domain-containing protein</fullName>
    </submittedName>
</protein>
<sequence length="95" mass="10958">MKILIMRIDLRANWVHSLKEKRMVVKSIVKKLQNTFNISVIEVDNQDLHHRITIGISKIDLNNSQCNSSMESIISFIEGNTDAEIIGIEDEIMNY</sequence>
<evidence type="ECO:0000313" key="2">
    <source>
        <dbReference type="Proteomes" id="UP000609849"/>
    </source>
</evidence>
<gene>
    <name evidence="1" type="ORF">H8923_05080</name>
</gene>
<dbReference type="PANTHER" id="PTHR36441:SF1">
    <property type="entry name" value="DUF503 DOMAIN-CONTAINING PROTEIN"/>
    <property type="match status" value="1"/>
</dbReference>
<dbReference type="SUPFAM" id="SSF103007">
    <property type="entry name" value="Hypothetical protein TT1725"/>
    <property type="match status" value="1"/>
</dbReference>
<accession>A0ABR7JMY5</accession>
<dbReference type="Gene3D" id="3.30.70.1120">
    <property type="entry name" value="TT1725-like"/>
    <property type="match status" value="1"/>
</dbReference>
<dbReference type="Proteomes" id="UP000609849">
    <property type="component" value="Unassembled WGS sequence"/>
</dbReference>
<organism evidence="1 2">
    <name type="scientific">Romboutsia faecis</name>
    <dbReference type="NCBI Taxonomy" id="2764597"/>
    <lineage>
        <taxon>Bacteria</taxon>
        <taxon>Bacillati</taxon>
        <taxon>Bacillota</taxon>
        <taxon>Clostridia</taxon>
        <taxon>Peptostreptococcales</taxon>
        <taxon>Peptostreptococcaceae</taxon>
        <taxon>Romboutsia</taxon>
    </lineage>
</organism>
<comment type="caution">
    <text evidence="1">The sequence shown here is derived from an EMBL/GenBank/DDBJ whole genome shotgun (WGS) entry which is preliminary data.</text>
</comment>
<evidence type="ECO:0000313" key="1">
    <source>
        <dbReference type="EMBL" id="MBC5996127.1"/>
    </source>
</evidence>
<dbReference type="RefSeq" id="WP_153924222.1">
    <property type="nucleotide sequence ID" value="NZ_JACRWE010000002.1"/>
</dbReference>
<dbReference type="EMBL" id="JACRWE010000002">
    <property type="protein sequence ID" value="MBC5996127.1"/>
    <property type="molecule type" value="Genomic_DNA"/>
</dbReference>